<dbReference type="SUPFAM" id="SSF50692">
    <property type="entry name" value="ADC-like"/>
    <property type="match status" value="1"/>
</dbReference>
<comment type="similarity">
    <text evidence="1">Belongs to the prokaryotic molybdopterin-containing oxidoreductase family.</text>
</comment>
<feature type="domain" description="4Fe-4S Mo/W bis-MGD-type" evidence="5">
    <location>
        <begin position="20"/>
        <end position="77"/>
    </location>
</feature>
<keyword evidence="3" id="KW-0408">Iron</keyword>
<dbReference type="Pfam" id="PF01568">
    <property type="entry name" value="Molydop_binding"/>
    <property type="match status" value="1"/>
</dbReference>
<dbReference type="AlphaFoldDB" id="A0A3B1C4W6"/>
<protein>
    <submittedName>
        <fullName evidence="6">Anaerobic dehydrogenases, typically selenocysteine-containing</fullName>
    </submittedName>
</protein>
<dbReference type="GO" id="GO:0046872">
    <property type="term" value="F:metal ion binding"/>
    <property type="evidence" value="ECO:0007669"/>
    <property type="project" value="UniProtKB-KW"/>
</dbReference>
<dbReference type="PANTHER" id="PTHR43742:SF6">
    <property type="entry name" value="OXIDOREDUCTASE YYAE-RELATED"/>
    <property type="match status" value="1"/>
</dbReference>
<keyword evidence="4" id="KW-0411">Iron-sulfur</keyword>
<evidence type="ECO:0000256" key="2">
    <source>
        <dbReference type="ARBA" id="ARBA00022723"/>
    </source>
</evidence>
<dbReference type="Pfam" id="PF04879">
    <property type="entry name" value="Molybdop_Fe4S4"/>
    <property type="match status" value="1"/>
</dbReference>
<gene>
    <name evidence="6" type="ORF">MNBD_NITROSPINAE03-1110</name>
</gene>
<dbReference type="SMART" id="SM00926">
    <property type="entry name" value="Molybdop_Fe4S4"/>
    <property type="match status" value="1"/>
</dbReference>
<dbReference type="InterPro" id="IPR006657">
    <property type="entry name" value="MoPterin_dinucl-bd_dom"/>
</dbReference>
<dbReference type="Gene3D" id="3.40.50.740">
    <property type="match status" value="1"/>
</dbReference>
<dbReference type="Gene3D" id="2.20.25.90">
    <property type="entry name" value="ADC-like domains"/>
    <property type="match status" value="1"/>
</dbReference>
<keyword evidence="2" id="KW-0479">Metal-binding</keyword>
<dbReference type="GO" id="GO:0051536">
    <property type="term" value="F:iron-sulfur cluster binding"/>
    <property type="evidence" value="ECO:0007669"/>
    <property type="project" value="UniProtKB-KW"/>
</dbReference>
<name>A0A3B1C4W6_9ZZZZ</name>
<reference evidence="6" key="1">
    <citation type="submission" date="2018-06" db="EMBL/GenBank/DDBJ databases">
        <authorList>
            <person name="Zhirakovskaya E."/>
        </authorList>
    </citation>
    <scope>NUCLEOTIDE SEQUENCE</scope>
</reference>
<dbReference type="Gene3D" id="3.40.228.10">
    <property type="entry name" value="Dimethylsulfoxide Reductase, domain 2"/>
    <property type="match status" value="1"/>
</dbReference>
<dbReference type="InterPro" id="IPR006963">
    <property type="entry name" value="Mopterin_OxRdtase_4Fe-4S_dom"/>
</dbReference>
<dbReference type="GO" id="GO:0016491">
    <property type="term" value="F:oxidoreductase activity"/>
    <property type="evidence" value="ECO:0007669"/>
    <property type="project" value="InterPro"/>
</dbReference>
<dbReference type="SUPFAM" id="SSF53706">
    <property type="entry name" value="Formate dehydrogenase/DMSO reductase, domains 1-3"/>
    <property type="match status" value="1"/>
</dbReference>
<sequence length="739" mass="83961">MKNIYLSPSDVIGSGLIKVDEVRKTVCPRNCFDTCGLLAYVKDGKLLKIEGDPDHPITKGHLCAKGTLYARRTNHKDRIKYPLMRVGKRGEGDFKRITWDEAFDYIVDKLKLCKKKYGGESIVEYIYSGNREFLAKTVADRCLNLIGASKLVGSFCLLSGLSGATYTNGSQYTQGIEIWSKKAEVIMIVGHNSSFTNVHSLPFLWEAMDRGAFLIVIDPYVTPIATKADLFLQPRPGTDTAMVLAMMKHIFDNGLEDREFISEHTYGVDELEKAVSEWTLEKASEVTGVEPHLIAKAAEIYATNHSHMECGWGHQRYTNGHQTQRAYSCLAAICGHIGKEGATCNYLDISAYKTPSVRDKWDRGVRESMGFLEIDNVNYPKGSPSKYLRRRLINISAFGKALREAKEPPIKAVISWRGGLLSQQPDVKKMIEGIKNLDLFVSLELFMTDDTDWADIVLPAADTFEQYGIHPSYWHHYVQLQKPVIEPLHESRADLDFWCELGRRMGHEKFFPKDKTGDEWLRDFLPKDFELYDSLDSEQIVRIPEKYSARIPWADKKFNTPTGKIELYSVGMAERGKRHPGEWNPVPHFEETMESPVSRPDLYKKYPLMMISQHAPLRIHCQWFNVEEIQEIEGPPGIFINEMDAAEYMIQDGDQVKVFNDRGEIFVVAKVTNRVKKGVCEVNSGNWIKSGSSPNVLMGEYTGGPRDVGDGTMRENYDFERDGNTIGYFNCLVQIKKEN</sequence>
<dbReference type="Gene3D" id="2.40.40.20">
    <property type="match status" value="1"/>
</dbReference>
<dbReference type="InterPro" id="IPR050612">
    <property type="entry name" value="Prok_Mopterin_Oxidored"/>
</dbReference>
<dbReference type="InterPro" id="IPR009010">
    <property type="entry name" value="Asp_de-COase-like_dom_sf"/>
</dbReference>
<dbReference type="PROSITE" id="PS51669">
    <property type="entry name" value="4FE4S_MOW_BIS_MGD"/>
    <property type="match status" value="1"/>
</dbReference>
<evidence type="ECO:0000313" key="6">
    <source>
        <dbReference type="EMBL" id="VAX17920.1"/>
    </source>
</evidence>
<dbReference type="InterPro" id="IPR006656">
    <property type="entry name" value="Mopterin_OxRdtase"/>
</dbReference>
<dbReference type="Pfam" id="PF00384">
    <property type="entry name" value="Molybdopterin"/>
    <property type="match status" value="1"/>
</dbReference>
<organism evidence="6">
    <name type="scientific">hydrothermal vent metagenome</name>
    <dbReference type="NCBI Taxonomy" id="652676"/>
    <lineage>
        <taxon>unclassified sequences</taxon>
        <taxon>metagenomes</taxon>
        <taxon>ecological metagenomes</taxon>
    </lineage>
</organism>
<evidence type="ECO:0000259" key="5">
    <source>
        <dbReference type="PROSITE" id="PS51669"/>
    </source>
</evidence>
<dbReference type="PANTHER" id="PTHR43742">
    <property type="entry name" value="TRIMETHYLAMINE-N-OXIDE REDUCTASE"/>
    <property type="match status" value="1"/>
</dbReference>
<dbReference type="GO" id="GO:0043546">
    <property type="term" value="F:molybdopterin cofactor binding"/>
    <property type="evidence" value="ECO:0007669"/>
    <property type="project" value="InterPro"/>
</dbReference>
<evidence type="ECO:0000256" key="4">
    <source>
        <dbReference type="ARBA" id="ARBA00023014"/>
    </source>
</evidence>
<dbReference type="EMBL" id="UOGB01000094">
    <property type="protein sequence ID" value="VAX17920.1"/>
    <property type="molecule type" value="Genomic_DNA"/>
</dbReference>
<evidence type="ECO:0000256" key="1">
    <source>
        <dbReference type="ARBA" id="ARBA00010312"/>
    </source>
</evidence>
<evidence type="ECO:0000256" key="3">
    <source>
        <dbReference type="ARBA" id="ARBA00023004"/>
    </source>
</evidence>
<proteinExistence type="inferred from homology"/>
<accession>A0A3B1C4W6</accession>